<dbReference type="Gene3D" id="3.55.50.30">
    <property type="match status" value="1"/>
</dbReference>
<keyword evidence="1" id="KW-0472">Membrane</keyword>
<feature type="domain" description="Protein FecR C-terminal" evidence="3">
    <location>
        <begin position="275"/>
        <end position="334"/>
    </location>
</feature>
<sequence>MEEQQLQVEDLLCDDSFIHYCYGSNEADVQKWEQYIQQNPGQAHTLQTAKDILLAVSIRFTNEQLDQRLASFKQMFDANKPAPSIEAPVVPISTPKKSRTIWYAAASVAILVTAGLLMLQRKNNTSQQALVFESNTDQRKEVELADGTKVTLYPHSRLTVAGHYNDTHRDVQLEGQAYFDVAQVAGKPFAVKTNKFTTTALGTAFMVRAYTVAAASLKVSLVSGKVKVEASQKELLANPVILSPGEQFDENLRTHKVQKVSFDINTIQQVQTGVLVFKNASVKEVIDKLEAYYGVSIECSIPPENVKRFTGEFHQESLSHVLNVFSFVTNLNVQHTATGFYQLK</sequence>
<accession>A0A327QRW7</accession>
<dbReference type="EMBL" id="QLLL01000003">
    <property type="protein sequence ID" value="RAJ06645.1"/>
    <property type="molecule type" value="Genomic_DNA"/>
</dbReference>
<keyword evidence="5" id="KW-1185">Reference proteome</keyword>
<evidence type="ECO:0000259" key="3">
    <source>
        <dbReference type="Pfam" id="PF16344"/>
    </source>
</evidence>
<evidence type="ECO:0000259" key="2">
    <source>
        <dbReference type="Pfam" id="PF04773"/>
    </source>
</evidence>
<organism evidence="4 5">
    <name type="scientific">Chitinophaga skermanii</name>
    <dbReference type="NCBI Taxonomy" id="331697"/>
    <lineage>
        <taxon>Bacteria</taxon>
        <taxon>Pseudomonadati</taxon>
        <taxon>Bacteroidota</taxon>
        <taxon>Chitinophagia</taxon>
        <taxon>Chitinophagales</taxon>
        <taxon>Chitinophagaceae</taxon>
        <taxon>Chitinophaga</taxon>
    </lineage>
</organism>
<keyword evidence="1" id="KW-1133">Transmembrane helix</keyword>
<dbReference type="Proteomes" id="UP000249547">
    <property type="component" value="Unassembled WGS sequence"/>
</dbReference>
<feature type="transmembrane region" description="Helical" evidence="1">
    <location>
        <begin position="101"/>
        <end position="119"/>
    </location>
</feature>
<dbReference type="Pfam" id="PF04773">
    <property type="entry name" value="FecR"/>
    <property type="match status" value="1"/>
</dbReference>
<comment type="caution">
    <text evidence="4">The sequence shown here is derived from an EMBL/GenBank/DDBJ whole genome shotgun (WGS) entry which is preliminary data.</text>
</comment>
<reference evidence="4 5" key="1">
    <citation type="submission" date="2018-06" db="EMBL/GenBank/DDBJ databases">
        <title>Genomic Encyclopedia of Archaeal and Bacterial Type Strains, Phase II (KMG-II): from individual species to whole genera.</title>
        <authorList>
            <person name="Goeker M."/>
        </authorList>
    </citation>
    <scope>NUCLEOTIDE SEQUENCE [LARGE SCALE GENOMIC DNA]</scope>
    <source>
        <strain evidence="4 5">DSM 23857</strain>
    </source>
</reference>
<evidence type="ECO:0000313" key="4">
    <source>
        <dbReference type="EMBL" id="RAJ06645.1"/>
    </source>
</evidence>
<dbReference type="PANTHER" id="PTHR30273">
    <property type="entry name" value="PERIPLASMIC SIGNAL SENSOR AND SIGMA FACTOR ACTIVATOR FECR-RELATED"/>
    <property type="match status" value="1"/>
</dbReference>
<dbReference type="OrthoDB" id="1523735at2"/>
<protein>
    <submittedName>
        <fullName evidence="4">FecR family protein</fullName>
    </submittedName>
</protein>
<evidence type="ECO:0000256" key="1">
    <source>
        <dbReference type="SAM" id="Phobius"/>
    </source>
</evidence>
<name>A0A327QRW7_9BACT</name>
<gene>
    <name evidence="4" type="ORF">LX64_01772</name>
</gene>
<dbReference type="InterPro" id="IPR006860">
    <property type="entry name" value="FecR"/>
</dbReference>
<dbReference type="Gene3D" id="2.60.120.1440">
    <property type="match status" value="1"/>
</dbReference>
<dbReference type="GO" id="GO:0016989">
    <property type="term" value="F:sigma factor antagonist activity"/>
    <property type="evidence" value="ECO:0007669"/>
    <property type="project" value="TreeGrafter"/>
</dbReference>
<dbReference type="AlphaFoldDB" id="A0A327QRW7"/>
<evidence type="ECO:0000313" key="5">
    <source>
        <dbReference type="Proteomes" id="UP000249547"/>
    </source>
</evidence>
<dbReference type="PIRSF" id="PIRSF018266">
    <property type="entry name" value="FecR"/>
    <property type="match status" value="1"/>
</dbReference>
<dbReference type="InterPro" id="IPR032508">
    <property type="entry name" value="FecR_C"/>
</dbReference>
<dbReference type="RefSeq" id="WP_111597247.1">
    <property type="nucleotide sequence ID" value="NZ_QLLL01000003.1"/>
</dbReference>
<proteinExistence type="predicted"/>
<keyword evidence="1" id="KW-0812">Transmembrane</keyword>
<feature type="domain" description="FecR protein" evidence="2">
    <location>
        <begin position="133"/>
        <end position="227"/>
    </location>
</feature>
<dbReference type="PANTHER" id="PTHR30273:SF2">
    <property type="entry name" value="PROTEIN FECR"/>
    <property type="match status" value="1"/>
</dbReference>
<dbReference type="InterPro" id="IPR012373">
    <property type="entry name" value="Ferrdict_sens_TM"/>
</dbReference>
<dbReference type="Pfam" id="PF16344">
    <property type="entry name" value="FecR_C"/>
    <property type="match status" value="1"/>
</dbReference>